<keyword evidence="6" id="KW-0175">Coiled coil</keyword>
<evidence type="ECO:0000256" key="7">
    <source>
        <dbReference type="SAM" id="MobiDB-lite"/>
    </source>
</evidence>
<keyword evidence="4" id="KW-0342">GTP-binding</keyword>
<feature type="region of interest" description="Disordered" evidence="7">
    <location>
        <begin position="435"/>
        <end position="455"/>
    </location>
</feature>
<dbReference type="EMBL" id="SNRY01000744">
    <property type="protein sequence ID" value="KAA6336952.1"/>
    <property type="molecule type" value="Genomic_DNA"/>
</dbReference>
<dbReference type="Gene3D" id="3.40.50.300">
    <property type="entry name" value="P-loop containing nucleotide triphosphate hydrolases"/>
    <property type="match status" value="1"/>
</dbReference>
<dbReference type="Pfam" id="PF00350">
    <property type="entry name" value="Dynamin_N"/>
    <property type="match status" value="1"/>
</dbReference>
<dbReference type="InterPro" id="IPR045063">
    <property type="entry name" value="Dynamin_N"/>
</dbReference>
<evidence type="ECO:0000256" key="5">
    <source>
        <dbReference type="ARBA" id="ARBA00023136"/>
    </source>
</evidence>
<dbReference type="SUPFAM" id="SSF52540">
    <property type="entry name" value="P-loop containing nucleoside triphosphate hydrolases"/>
    <property type="match status" value="1"/>
</dbReference>
<feature type="domain" description="Dynamin N-terminal" evidence="8">
    <location>
        <begin position="48"/>
        <end position="244"/>
    </location>
</feature>
<evidence type="ECO:0000256" key="2">
    <source>
        <dbReference type="ARBA" id="ARBA00022741"/>
    </source>
</evidence>
<dbReference type="EC" id="3.6.5.5" evidence="9"/>
<evidence type="ECO:0000256" key="3">
    <source>
        <dbReference type="ARBA" id="ARBA00022801"/>
    </source>
</evidence>
<comment type="subcellular location">
    <subcellularLocation>
        <location evidence="1">Membrane</location>
    </subcellularLocation>
</comment>
<dbReference type="InterPro" id="IPR027094">
    <property type="entry name" value="Mitofusin_fam"/>
</dbReference>
<dbReference type="InterPro" id="IPR027417">
    <property type="entry name" value="P-loop_NTPase"/>
</dbReference>
<dbReference type="PANTHER" id="PTHR10465">
    <property type="entry name" value="TRANSMEMBRANE GTPASE FZO1"/>
    <property type="match status" value="1"/>
</dbReference>
<dbReference type="AlphaFoldDB" id="A0A5J4RU44"/>
<dbReference type="GO" id="GO:0016020">
    <property type="term" value="C:membrane"/>
    <property type="evidence" value="ECO:0007669"/>
    <property type="project" value="UniProtKB-SubCell"/>
</dbReference>
<evidence type="ECO:0000313" key="9">
    <source>
        <dbReference type="EMBL" id="KAA6336952.1"/>
    </source>
</evidence>
<protein>
    <submittedName>
        <fullName evidence="9">Bacterial dynamin-like protein</fullName>
        <ecNumber evidence="9">3.6.5.5</ecNumber>
    </submittedName>
</protein>
<evidence type="ECO:0000256" key="1">
    <source>
        <dbReference type="ARBA" id="ARBA00004370"/>
    </source>
</evidence>
<reference evidence="9" key="1">
    <citation type="submission" date="2019-03" db="EMBL/GenBank/DDBJ databases">
        <title>Single cell metagenomics reveals metabolic interactions within the superorganism composed of flagellate Streblomastix strix and complex community of Bacteroidetes bacteria on its surface.</title>
        <authorList>
            <person name="Treitli S.C."/>
            <person name="Kolisko M."/>
            <person name="Husnik F."/>
            <person name="Keeling P."/>
            <person name="Hampl V."/>
        </authorList>
    </citation>
    <scope>NUCLEOTIDE SEQUENCE</scope>
    <source>
        <strain evidence="9">STM</strain>
    </source>
</reference>
<sequence>MQQNIWDNLSAIKEQVARYAKSAKENEWISTKECDEILEKLEKDTLTIGVIGQIKCGKSTFLNALLFKDNVLPVASTPMTAALSVITYGEKEEVTAEFYMPEEWGDIEDQATLTGDDPKIKAAKELVEQSKVLGSRLNRLLGTTQSASFSDLEKYVGAKGEYVAITKSVTIKYPEERLKGVQVVDTPGFNDPVVSREARTTEFLAKADVVILLLYAGKPFDATDKDILFEKVKKVGVGKIIIGVNKYDLAIANGELEETIRAYIISEIAKAVREKNDVVLNGLLRDPNPILLSAHMALLGLMPMSKIKSNEDLEWHYKKFRRKFDINTQSEILEKSKLSELENEINALLANGKIEVLIRKPINEIQGKINSKKAKYEAQLLALSEKKKNLSLNDKDLEAKLKTYKDAKEKIEYHIHNKKLDMEEFVNERIQDTESKLEKERSTDMSHLRNITEDKSSKEKTKSKIEYALININILFIDKYKDTHKEIKSKFKKISDDLIGDLGEIIGGYSDDKKKIKYCMASYREELLKFDNISFEDLFSLKDVKKGSENDLGIVDIILIAIARGIGLGFIHQQYQKRKYKEELTEQVKDLMPKDAIKKSFDPIRKHVNDFIDFFTTRFLNDLLDPVIKSIEKIQQEKCDKELEKKEVEKEIIKLENKKEELKIQLDDINNYIKTM</sequence>
<keyword evidence="3 9" id="KW-0378">Hydrolase</keyword>
<name>A0A5J4RU44_9ZZZZ</name>
<accession>A0A5J4RU44</accession>
<evidence type="ECO:0000259" key="8">
    <source>
        <dbReference type="Pfam" id="PF00350"/>
    </source>
</evidence>
<feature type="coiled-coil region" evidence="6">
    <location>
        <begin position="373"/>
        <end position="407"/>
    </location>
</feature>
<dbReference type="PANTHER" id="PTHR10465:SF0">
    <property type="entry name" value="SARCALUMENIN"/>
    <property type="match status" value="1"/>
</dbReference>
<evidence type="ECO:0000256" key="4">
    <source>
        <dbReference type="ARBA" id="ARBA00023134"/>
    </source>
</evidence>
<feature type="coiled-coil region" evidence="6">
    <location>
        <begin position="641"/>
        <end position="675"/>
    </location>
</feature>
<gene>
    <name evidence="9" type="ORF">EZS27_014923</name>
</gene>
<organism evidence="9">
    <name type="scientific">termite gut metagenome</name>
    <dbReference type="NCBI Taxonomy" id="433724"/>
    <lineage>
        <taxon>unclassified sequences</taxon>
        <taxon>metagenomes</taxon>
        <taxon>organismal metagenomes</taxon>
    </lineage>
</organism>
<dbReference type="GO" id="GO:0003924">
    <property type="term" value="F:GTPase activity"/>
    <property type="evidence" value="ECO:0007669"/>
    <property type="project" value="InterPro"/>
</dbReference>
<keyword evidence="5" id="KW-0472">Membrane</keyword>
<proteinExistence type="predicted"/>
<comment type="caution">
    <text evidence="9">The sequence shown here is derived from an EMBL/GenBank/DDBJ whole genome shotgun (WGS) entry which is preliminary data.</text>
</comment>
<keyword evidence="2" id="KW-0547">Nucleotide-binding</keyword>
<evidence type="ECO:0000256" key="6">
    <source>
        <dbReference type="SAM" id="Coils"/>
    </source>
</evidence>
<dbReference type="GO" id="GO:0005525">
    <property type="term" value="F:GTP binding"/>
    <property type="evidence" value="ECO:0007669"/>
    <property type="project" value="UniProtKB-KW"/>
</dbReference>